<organism evidence="5 6">
    <name type="scientific">Tardiphaga alba</name>
    <dbReference type="NCBI Taxonomy" id="340268"/>
    <lineage>
        <taxon>Bacteria</taxon>
        <taxon>Pseudomonadati</taxon>
        <taxon>Pseudomonadota</taxon>
        <taxon>Alphaproteobacteria</taxon>
        <taxon>Hyphomicrobiales</taxon>
        <taxon>Nitrobacteraceae</taxon>
        <taxon>Tardiphaga</taxon>
    </lineage>
</organism>
<evidence type="ECO:0000256" key="3">
    <source>
        <dbReference type="ARBA" id="ARBA00023163"/>
    </source>
</evidence>
<dbReference type="EMBL" id="CP036498">
    <property type="protein sequence ID" value="QUS39131.1"/>
    <property type="molecule type" value="Genomic_DNA"/>
</dbReference>
<name>A0ABX8A7Y8_9BRAD</name>
<dbReference type="Pfam" id="PF02357">
    <property type="entry name" value="NusG"/>
    <property type="match status" value="1"/>
</dbReference>
<evidence type="ECO:0000313" key="5">
    <source>
        <dbReference type="EMBL" id="QUS39131.1"/>
    </source>
</evidence>
<dbReference type="InterPro" id="IPR008991">
    <property type="entry name" value="Translation_prot_SH3-like_sf"/>
</dbReference>
<keyword evidence="2" id="KW-0805">Transcription regulation</keyword>
<protein>
    <submittedName>
        <fullName evidence="5">Transcriptional activator RfaH</fullName>
    </submittedName>
</protein>
<gene>
    <name evidence="5" type="ORF">RPMA_09985</name>
</gene>
<evidence type="ECO:0000313" key="6">
    <source>
        <dbReference type="Proteomes" id="UP000682843"/>
    </source>
</evidence>
<dbReference type="Proteomes" id="UP000682843">
    <property type="component" value="Chromosome"/>
</dbReference>
<dbReference type="SUPFAM" id="SSF50104">
    <property type="entry name" value="Translation proteins SH3-like domain"/>
    <property type="match status" value="1"/>
</dbReference>
<evidence type="ECO:0000259" key="4">
    <source>
        <dbReference type="SMART" id="SM00738"/>
    </source>
</evidence>
<dbReference type="Gene3D" id="3.30.70.940">
    <property type="entry name" value="NusG, N-terminal domain"/>
    <property type="match status" value="1"/>
</dbReference>
<dbReference type="InterPro" id="IPR043425">
    <property type="entry name" value="NusG-like"/>
</dbReference>
<dbReference type="PANTHER" id="PTHR30265">
    <property type="entry name" value="RHO-INTERACTING TRANSCRIPTION TERMINATION FACTOR NUSG"/>
    <property type="match status" value="1"/>
</dbReference>
<sequence>MIRWFVVHTQPRMEAVAVEHLDRQGFETYLPKFRKRRSHAGRVSEVSSPLFPRYAFVAFDPEGSGWRAIRSTRGAVDVIRVGTDPAPIDETVIADIRARQDASGHVVLARQFEPQEGDRVSIQHGAFARHTAIFKAMKDSERVVALLSLLGREFPVIVPVSHIAPAV</sequence>
<dbReference type="SUPFAM" id="SSF82679">
    <property type="entry name" value="N-utilization substance G protein NusG, N-terminal domain"/>
    <property type="match status" value="1"/>
</dbReference>
<feature type="domain" description="NusG-like N-terminal" evidence="4">
    <location>
        <begin position="1"/>
        <end position="100"/>
    </location>
</feature>
<dbReference type="RefSeq" id="WP_211912676.1">
    <property type="nucleotide sequence ID" value="NZ_CP036498.1"/>
</dbReference>
<dbReference type="CDD" id="cd09892">
    <property type="entry name" value="NGN_SP_RfaH"/>
    <property type="match status" value="1"/>
</dbReference>
<dbReference type="InterPro" id="IPR006645">
    <property type="entry name" value="NGN-like_dom"/>
</dbReference>
<accession>A0ABX8A7Y8</accession>
<reference evidence="5 6" key="1">
    <citation type="submission" date="2019-02" db="EMBL/GenBank/DDBJ databases">
        <title>Emended description of the genus Rhodopseudomonas and description of Rhodopseudomonas albus sp. nov., a non-phototrophic, heavy-metal-tolerant bacterium isolated from garden soil.</title>
        <authorList>
            <person name="Bao Z."/>
            <person name="Cao W.W."/>
            <person name="Sato Y."/>
            <person name="Nishizawa T."/>
            <person name="Zhao J."/>
            <person name="Guo Y."/>
            <person name="Ohta H."/>
        </authorList>
    </citation>
    <scope>NUCLEOTIDE SEQUENCE [LARGE SCALE GENOMIC DNA]</scope>
    <source>
        <strain evidence="5 6">SK50-23</strain>
    </source>
</reference>
<evidence type="ECO:0000256" key="2">
    <source>
        <dbReference type="ARBA" id="ARBA00023015"/>
    </source>
</evidence>
<dbReference type="InterPro" id="IPR036735">
    <property type="entry name" value="NGN_dom_sf"/>
</dbReference>
<evidence type="ECO:0000256" key="1">
    <source>
        <dbReference type="ARBA" id="ARBA00022814"/>
    </source>
</evidence>
<keyword evidence="6" id="KW-1185">Reference proteome</keyword>
<dbReference type="SMART" id="SM00738">
    <property type="entry name" value="NGN"/>
    <property type="match status" value="1"/>
</dbReference>
<keyword evidence="3" id="KW-0804">Transcription</keyword>
<keyword evidence="1" id="KW-0889">Transcription antitermination</keyword>
<dbReference type="PANTHER" id="PTHR30265:SF7">
    <property type="entry name" value="TRANSCRIPTION ANTITERMINATION PROTEIN RFAH"/>
    <property type="match status" value="1"/>
</dbReference>
<proteinExistence type="predicted"/>